<dbReference type="EMBL" id="CP019609">
    <property type="protein sequence ID" value="AQP54297.1"/>
    <property type="molecule type" value="Genomic_DNA"/>
</dbReference>
<reference evidence="1 2" key="1">
    <citation type="journal article" date="2010" name="Int. J. Syst. Evol. Microbiol.">
        <title>Vagococcus penaei sp. nov., isolated from spoilage microbiota of cooked shrimp (Penaeus vannamei).</title>
        <authorList>
            <person name="Jaffres E."/>
            <person name="Prevost H."/>
            <person name="Rossero A."/>
            <person name="Joffraud J.J."/>
            <person name="Dousset X."/>
        </authorList>
    </citation>
    <scope>NUCLEOTIDE SEQUENCE [LARGE SCALE GENOMIC DNA]</scope>
    <source>
        <strain evidence="1 2">CD276</strain>
    </source>
</reference>
<dbReference type="OrthoDB" id="2382185at2"/>
<keyword evidence="2" id="KW-1185">Reference proteome</keyword>
<evidence type="ECO:0000313" key="2">
    <source>
        <dbReference type="Proteomes" id="UP000188246"/>
    </source>
</evidence>
<protein>
    <submittedName>
        <fullName evidence="1">Uncharacterized protein</fullName>
    </submittedName>
</protein>
<dbReference type="InterPro" id="IPR009996">
    <property type="entry name" value="YycH"/>
</dbReference>
<dbReference type="STRING" id="633807.BW732_08730"/>
<evidence type="ECO:0000313" key="1">
    <source>
        <dbReference type="EMBL" id="AQP54297.1"/>
    </source>
</evidence>
<dbReference type="CDD" id="cd15787">
    <property type="entry name" value="YycH_N"/>
    <property type="match status" value="1"/>
</dbReference>
<gene>
    <name evidence="1" type="ORF">BW732_08730</name>
</gene>
<sequence>MKSVGDKLIKVSLIFMILLSLVLSWKIWTKPSNHRLEDANHKANDIIQKKKVTDVYVPTKLFYRKDKTVTMYTNRESLISNIQQELTQLGFKDGHSLNRTEINQLIATPFRNIDLSFPTELPIGFYLENYQLDVRESTNVDHLKFSRIVIDLDNHKLYFANRNKEMLAAFTIDGDLSKFDKLLDDKQTNYYDVEMTKNNLADVYYLTKESKLKTYSYIVATQSFTTFSKAFFYQSEDLFSSEGGDDVNLSNGEGESLTIQSRNGEVNYFGKLQNTSNDLYSNTFRYVENLGSTLGTIRYFDNTGSDITYRNYVEGFPVFGEDFKGTLDITVQNQKNVHIATNQETIQIPIPSEETVSLPPTQQMIDELESLGIDKGKIKDIQIGYEWQSNSDTRQVVDLVPKWYLKYDGEWQSSEQVKRLLQAKEPFREGRDD</sequence>
<dbReference type="RefSeq" id="WP_077276373.1">
    <property type="nucleotide sequence ID" value="NZ_CP019609.1"/>
</dbReference>
<organism evidence="1 2">
    <name type="scientific">Vagococcus penaei</name>
    <dbReference type="NCBI Taxonomy" id="633807"/>
    <lineage>
        <taxon>Bacteria</taxon>
        <taxon>Bacillati</taxon>
        <taxon>Bacillota</taxon>
        <taxon>Bacilli</taxon>
        <taxon>Lactobacillales</taxon>
        <taxon>Enterococcaceae</taxon>
        <taxon>Vagococcus</taxon>
    </lineage>
</organism>
<dbReference type="Gene3D" id="3.10.450.310">
    <property type="match status" value="1"/>
</dbReference>
<dbReference type="Pfam" id="PF07435">
    <property type="entry name" value="YycH"/>
    <property type="match status" value="1"/>
</dbReference>
<dbReference type="KEGG" id="vpi:BW732_08730"/>
<accession>A0A1Q2D7G7</accession>
<dbReference type="Proteomes" id="UP000188246">
    <property type="component" value="Chromosome"/>
</dbReference>
<dbReference type="AlphaFoldDB" id="A0A1Q2D7G7"/>
<proteinExistence type="predicted"/>
<name>A0A1Q2D7G7_9ENTE</name>